<gene>
    <name evidence="2" type="ORF">J5V16_09185</name>
</gene>
<keyword evidence="3" id="KW-1185">Reference proteome</keyword>
<sequence>MTKAVAPQEDKLKLPASWKNRVLPRRGTPYKKAAKPADPEAVAEVARQQAEKADDLRAALALVGNEAWAAAGRAYLDGAADPRGAAVVAALLVEPKELYGKSWMRPAFDAWFTDHGLAFAVAAAVEFLAVQEQTETYRDRPPIAERVLVESSAEEVEVLDRELDHDGIAAARSLLARAGDDEYAQVVAAVAGHRATAAARIAAMVLLPDEHQWVLEGCADFMKARENSYNDDIVWHSMSSAEQIAAVGILEAGEHFIGYNALVSLVAHLGVDAFGILTGMTRTSMFRSRFREQVLEAVSLLPSDEAMTYLLSRLKGSSAFGFATKAAANFPLRTLRTAARLAPTMSAKERAGLVAIAALPDPALRAHLDATEQTALDDLFAATGFVPEAGPEDLPPLLVTPPWTRRRPKAVTIPGLEPPTETHLVWAAGEQEAWNAIPDPDRHNEFWLENFGSLPDLDAYGWRLTTFLANGDLSLAEPRLEQWDGTGAPDHPSDLQRLLARFGERILDRVQRLSLEYDLCYELPGPILNLEAARITAERLVRVKAARPHALRWLDRHGLAAVPYLVPDALDADKDRRRYAEAALNHLAVRHGKAAVAAATELFGTEAAQAVGAQLSEDPLTPSVKVVKPGKWAVPSALPQVLLKGRDRALPADSVPHLITVLALSDPDYHYPGLDVAAEACDPESLTRFSLALFERWLASDSPAKDGWALRQLVHFADAETVAALAERVPRWPDEKHHKRAVAGLEVLAEIGTEDAIRALQQIADRTKFKAFKAEATSRITVIAARLGLNREQLADRLVPDLGLGDQDALVLDYGARSFTVALDEQLAPSVTDQTGKALKALPKPGVKDDAEKANAAYQRFTALKKELRTVAAEQVRRLEAAMVAARTWTKDEYERYFVGHPLNRHLARRLVWSFENGGANTGFRIAEDLTYSDMHDDPVELPDDAVIRLSHPVLMGDETADWIQLFADYEILQPFDQLARSVMALTPEERRTGRLTRFEGAEVEALRILGSSSQGWERAKPEDAGVEPGISCTLANGVVVAVALRPGIWAGNAKESPEQTVEYATVAEGEPRWWFDERKPSPLGDLDPVTASEILAKLTRLTDRA</sequence>
<dbReference type="EMBL" id="JAGFNP010000004">
    <property type="protein sequence ID" value="MBO3732994.1"/>
    <property type="molecule type" value="Genomic_DNA"/>
</dbReference>
<feature type="domain" description="DUF4132" evidence="1">
    <location>
        <begin position="836"/>
        <end position="1017"/>
    </location>
</feature>
<dbReference type="InterPro" id="IPR025406">
    <property type="entry name" value="DUF4132"/>
</dbReference>
<evidence type="ECO:0000313" key="3">
    <source>
        <dbReference type="Proteomes" id="UP000681341"/>
    </source>
</evidence>
<evidence type="ECO:0000259" key="1">
    <source>
        <dbReference type="Pfam" id="PF13569"/>
    </source>
</evidence>
<evidence type="ECO:0000313" key="2">
    <source>
        <dbReference type="EMBL" id="MBO3732994.1"/>
    </source>
</evidence>
<name>A0ABS3U2J9_9ACTN</name>
<organism evidence="2 3">
    <name type="scientific">Glycomyces niveus</name>
    <dbReference type="NCBI Taxonomy" id="2820287"/>
    <lineage>
        <taxon>Bacteria</taxon>
        <taxon>Bacillati</taxon>
        <taxon>Actinomycetota</taxon>
        <taxon>Actinomycetes</taxon>
        <taxon>Glycomycetales</taxon>
        <taxon>Glycomycetaceae</taxon>
        <taxon>Glycomyces</taxon>
    </lineage>
</organism>
<comment type="caution">
    <text evidence="2">The sequence shown here is derived from an EMBL/GenBank/DDBJ whole genome shotgun (WGS) entry which is preliminary data.</text>
</comment>
<accession>A0ABS3U2J9</accession>
<reference evidence="2 3" key="1">
    <citation type="submission" date="2021-03" db="EMBL/GenBank/DDBJ databases">
        <title>Glycomyces sp. nov., a novel actinomycete isolated from soil.</title>
        <authorList>
            <person name="Yang X."/>
            <person name="Xu X."/>
        </authorList>
    </citation>
    <scope>NUCLEOTIDE SEQUENCE [LARGE SCALE GENOMIC DNA]</scope>
    <source>
        <strain evidence="2 3">NEAU-S30</strain>
    </source>
</reference>
<dbReference type="Pfam" id="PF13569">
    <property type="entry name" value="DUF4132"/>
    <property type="match status" value="1"/>
</dbReference>
<proteinExistence type="predicted"/>
<dbReference type="Proteomes" id="UP000681341">
    <property type="component" value="Unassembled WGS sequence"/>
</dbReference>
<protein>
    <submittedName>
        <fullName evidence="2">DUF4132 domain-containing protein</fullName>
    </submittedName>
</protein>
<dbReference type="RefSeq" id="WP_208495804.1">
    <property type="nucleotide sequence ID" value="NZ_JAGFNP010000004.1"/>
</dbReference>